<gene>
    <name evidence="2" type="primary">MSV246</name>
</gene>
<evidence type="ECO:0000313" key="2">
    <source>
        <dbReference type="EMBL" id="AAC97723.1"/>
    </source>
</evidence>
<organismHost>
    <name type="scientific">Melanoplus sanguinipes</name>
    <name type="common">Migratory grasshopper</name>
    <dbReference type="NCBI Taxonomy" id="65742"/>
</organismHost>
<dbReference type="EMBL" id="AF063866">
    <property type="protein sequence ID" value="AAC97723.1"/>
    <property type="molecule type" value="Genomic_DNA"/>
</dbReference>
<dbReference type="Proteomes" id="UP000172353">
    <property type="component" value="Segment"/>
</dbReference>
<protein>
    <submittedName>
        <fullName evidence="2">Uncharacterized protein</fullName>
    </submittedName>
</protein>
<feature type="transmembrane region" description="Helical" evidence="1">
    <location>
        <begin position="49"/>
        <end position="66"/>
    </location>
</feature>
<keyword evidence="3" id="KW-1185">Reference proteome</keyword>
<reference evidence="2 3" key="1">
    <citation type="journal article" date="1999" name="J. Virol.">
        <title>The genome of Melanoplus sanguinipes entomopoxvirus.</title>
        <authorList>
            <person name="Afonso C.L."/>
            <person name="Tulman E.R."/>
            <person name="Lu Z."/>
            <person name="Oma E."/>
            <person name="Kutish G.F."/>
            <person name="Rock D.L."/>
        </authorList>
    </citation>
    <scope>NUCLEOTIDE SEQUENCE [LARGE SCALE GENOMIC DNA]</scope>
    <source>
        <strain evidence="2">Tucson</strain>
    </source>
</reference>
<proteinExistence type="predicted"/>
<sequence length="68" mass="7953">MYIKIDINCNKIIEYIAIIFVYNICIKLCTIVNTVAIKNNINVLSGNSYMYSYSFSLYIINIIKYIKL</sequence>
<dbReference type="PIR" id="T28408">
    <property type="entry name" value="T28408"/>
</dbReference>
<accession>Q9YVJ5</accession>
<name>Q9YVJ5_MSEPV</name>
<dbReference type="RefSeq" id="NP_048318.1">
    <property type="nucleotide sequence ID" value="NC_001993.1"/>
</dbReference>
<keyword evidence="1" id="KW-0812">Transmembrane</keyword>
<dbReference type="GeneID" id="1449986"/>
<feature type="transmembrane region" description="Helical" evidence="1">
    <location>
        <begin position="12"/>
        <end position="37"/>
    </location>
</feature>
<evidence type="ECO:0000256" key="1">
    <source>
        <dbReference type="SAM" id="Phobius"/>
    </source>
</evidence>
<dbReference type="KEGG" id="vg:1449986"/>
<keyword evidence="1" id="KW-1133">Transmembrane helix</keyword>
<evidence type="ECO:0000313" key="3">
    <source>
        <dbReference type="Proteomes" id="UP000172353"/>
    </source>
</evidence>
<keyword evidence="1" id="KW-0472">Membrane</keyword>
<organism evidence="2 3">
    <name type="scientific">Melanoplus sanguinipes entomopoxvirus</name>
    <name type="common">MsEPV</name>
    <dbReference type="NCBI Taxonomy" id="83191"/>
    <lineage>
        <taxon>Viruses</taxon>
        <taxon>Varidnaviria</taxon>
        <taxon>Bamfordvirae</taxon>
        <taxon>Nucleocytoviricota</taxon>
        <taxon>Pokkesviricetes</taxon>
        <taxon>Chitovirales</taxon>
        <taxon>Poxviridae</taxon>
        <taxon>Entomopoxvirinae</taxon>
        <taxon>Deltaentomopoxvirus</taxon>
        <taxon>Deltaentomopoxvirus msanguinipes</taxon>
    </lineage>
</organism>